<keyword evidence="6 14" id="KW-0479">Metal-binding</keyword>
<comment type="caution">
    <text evidence="14">Lacks conserved residue(s) required for the propagation of feature annotation.</text>
</comment>
<dbReference type="InterPro" id="IPR041569">
    <property type="entry name" value="AAA_lid_3"/>
</dbReference>
<comment type="similarity">
    <text evidence="15">Belongs to the AAA ATPase family.</text>
</comment>
<feature type="active site" evidence="14">
    <location>
        <position position="459"/>
    </location>
</feature>
<dbReference type="InterPro" id="IPR003593">
    <property type="entry name" value="AAA+_ATPase"/>
</dbReference>
<dbReference type="InterPro" id="IPR003960">
    <property type="entry name" value="ATPase_AAA_CS"/>
</dbReference>
<dbReference type="SUPFAM" id="SSF140990">
    <property type="entry name" value="FtsH protease domain-like"/>
    <property type="match status" value="1"/>
</dbReference>
<dbReference type="Pfam" id="PF01434">
    <property type="entry name" value="Peptidase_M41"/>
    <property type="match status" value="1"/>
</dbReference>
<evidence type="ECO:0000256" key="11">
    <source>
        <dbReference type="ARBA" id="ARBA00022989"/>
    </source>
</evidence>
<keyword evidence="12 14" id="KW-0482">Metalloprotease</keyword>
<comment type="function">
    <text evidence="14">Acts as a processive, ATP-dependent zinc metallopeptidase for both cytoplasmic and membrane proteins. Plays a role in the quality control of integral membrane proteins.</text>
</comment>
<evidence type="ECO:0000256" key="10">
    <source>
        <dbReference type="ARBA" id="ARBA00022840"/>
    </source>
</evidence>
<dbReference type="InterPro" id="IPR003959">
    <property type="entry name" value="ATPase_AAA_core"/>
</dbReference>
<keyword evidence="3 14" id="KW-1003">Cell membrane</keyword>
<keyword evidence="19" id="KW-1185">Reference proteome</keyword>
<evidence type="ECO:0000256" key="15">
    <source>
        <dbReference type="RuleBase" id="RU003651"/>
    </source>
</evidence>
<dbReference type="PROSITE" id="PS00674">
    <property type="entry name" value="AAA"/>
    <property type="match status" value="1"/>
</dbReference>
<evidence type="ECO:0000256" key="9">
    <source>
        <dbReference type="ARBA" id="ARBA00022833"/>
    </source>
</evidence>
<feature type="transmembrane region" description="Helical" evidence="14">
    <location>
        <begin position="145"/>
        <end position="164"/>
    </location>
</feature>
<evidence type="ECO:0000256" key="1">
    <source>
        <dbReference type="ARBA" id="ARBA00004370"/>
    </source>
</evidence>
<evidence type="ECO:0000256" key="13">
    <source>
        <dbReference type="ARBA" id="ARBA00023136"/>
    </source>
</evidence>
<keyword evidence="10 14" id="KW-0067">ATP-binding</keyword>
<comment type="subunit">
    <text evidence="14">Homohexamer.</text>
</comment>
<dbReference type="Gene3D" id="3.30.720.210">
    <property type="match status" value="1"/>
</dbReference>
<feature type="region of interest" description="Disordered" evidence="16">
    <location>
        <begin position="1"/>
        <end position="27"/>
    </location>
</feature>
<evidence type="ECO:0000313" key="18">
    <source>
        <dbReference type="EMBL" id="MDI5935683.1"/>
    </source>
</evidence>
<dbReference type="GO" id="GO:0008237">
    <property type="term" value="F:metallopeptidase activity"/>
    <property type="evidence" value="ECO:0007669"/>
    <property type="project" value="UniProtKB-KW"/>
</dbReference>
<dbReference type="PANTHER" id="PTHR23076:SF97">
    <property type="entry name" value="ATP-DEPENDENT ZINC METALLOPROTEASE YME1L1"/>
    <property type="match status" value="1"/>
</dbReference>
<keyword evidence="7 14" id="KW-0547">Nucleotide-binding</keyword>
<keyword evidence="11 14" id="KW-1133">Transmembrane helix</keyword>
<evidence type="ECO:0000256" key="8">
    <source>
        <dbReference type="ARBA" id="ARBA00022801"/>
    </source>
</evidence>
<evidence type="ECO:0000256" key="14">
    <source>
        <dbReference type="HAMAP-Rule" id="MF_01458"/>
    </source>
</evidence>
<feature type="transmembrane region" description="Helical" evidence="14">
    <location>
        <begin position="37"/>
        <end position="54"/>
    </location>
</feature>
<dbReference type="EC" id="3.4.24.-" evidence="14"/>
<comment type="cofactor">
    <cofactor evidence="14">
        <name>Zn(2+)</name>
        <dbReference type="ChEBI" id="CHEBI:29105"/>
    </cofactor>
    <text evidence="14">Binds 1 zinc ion per subunit.</text>
</comment>
<keyword evidence="9 14" id="KW-0862">Zinc</keyword>
<dbReference type="InterPro" id="IPR037219">
    <property type="entry name" value="Peptidase_M41-like"/>
</dbReference>
<comment type="subcellular location">
    <subcellularLocation>
        <location evidence="14">Cell membrane</location>
        <topology evidence="14">Multi-pass membrane protein</topology>
        <orientation evidence="14">Cytoplasmic side</orientation>
    </subcellularLocation>
    <subcellularLocation>
        <location evidence="1">Membrane</location>
    </subcellularLocation>
</comment>
<evidence type="ECO:0000256" key="2">
    <source>
        <dbReference type="ARBA" id="ARBA00010044"/>
    </source>
</evidence>
<dbReference type="Pfam" id="PF06480">
    <property type="entry name" value="FtsH_ext"/>
    <property type="match status" value="1"/>
</dbReference>
<dbReference type="SUPFAM" id="SSF52540">
    <property type="entry name" value="P-loop containing nucleoside triphosphate hydrolases"/>
    <property type="match status" value="1"/>
</dbReference>
<protein>
    <recommendedName>
        <fullName evidence="14">ATP-dependent zinc metalloprotease FtsH</fullName>
        <ecNumber evidence="14">3.4.24.-</ecNumber>
    </recommendedName>
</protein>
<feature type="binding site" evidence="14">
    <location>
        <position position="534"/>
    </location>
    <ligand>
        <name>Zn(2+)</name>
        <dbReference type="ChEBI" id="CHEBI:29105"/>
        <note>catalytic</note>
    </ligand>
</feature>
<dbReference type="Gene3D" id="3.40.50.300">
    <property type="entry name" value="P-loop containing nucleotide triphosphate hydrolases"/>
    <property type="match status" value="1"/>
</dbReference>
<organism evidence="18 19">
    <name type="scientific">Halomonas kalidii</name>
    <dbReference type="NCBI Taxonomy" id="3043293"/>
    <lineage>
        <taxon>Bacteria</taxon>
        <taxon>Pseudomonadati</taxon>
        <taxon>Pseudomonadota</taxon>
        <taxon>Gammaproteobacteria</taxon>
        <taxon>Oceanospirillales</taxon>
        <taxon>Halomonadaceae</taxon>
        <taxon>Halomonas</taxon>
    </lineage>
</organism>
<dbReference type="CDD" id="cd19501">
    <property type="entry name" value="RecA-like_FtsH"/>
    <property type="match status" value="1"/>
</dbReference>
<evidence type="ECO:0000256" key="3">
    <source>
        <dbReference type="ARBA" id="ARBA00022475"/>
    </source>
</evidence>
<name>A0ABT6VNX6_9GAMM</name>
<evidence type="ECO:0000256" key="5">
    <source>
        <dbReference type="ARBA" id="ARBA00022692"/>
    </source>
</evidence>
<dbReference type="InterPro" id="IPR027417">
    <property type="entry name" value="P-loop_NTPase"/>
</dbReference>
<evidence type="ECO:0000313" key="19">
    <source>
        <dbReference type="Proteomes" id="UP001244242"/>
    </source>
</evidence>
<dbReference type="Pfam" id="PF17862">
    <property type="entry name" value="AAA_lid_3"/>
    <property type="match status" value="1"/>
</dbReference>
<dbReference type="SMART" id="SM00382">
    <property type="entry name" value="AAA"/>
    <property type="match status" value="1"/>
</dbReference>
<feature type="binding site" evidence="14">
    <location>
        <position position="462"/>
    </location>
    <ligand>
        <name>Zn(2+)</name>
        <dbReference type="ChEBI" id="CHEBI:29105"/>
        <note>catalytic</note>
    </ligand>
</feature>
<keyword evidence="5 14" id="KW-0812">Transmembrane</keyword>
<dbReference type="InterPro" id="IPR000642">
    <property type="entry name" value="Peptidase_M41"/>
</dbReference>
<sequence length="650" mass="73215">MTQWNDRRPEKRQGQTGQGNGPPGLNEEFRNRFRQQWLLFVWLSLGIVFLFYYLDSQQQPTQAELTYSEFVEAVEEGYVSEVTLRGQQVDGTLTDEGRRNLDVGDAQAFETVRPDTDAQPLLDRLERHGVNITALSTDPPWWQRILAGMLPLILILGLLFWFWYRMQQKAMSGGGLFGIGQSKAKRIQREDSHVRMSDVAGSDNAKREITEVVEFLKNPERFRQLGAKIPRGILMMGPPGIGKTLMARAVAGEANVPFFSISGSEFIEMFVGVGASRVRDLFKQAKEAAPSVIFIDELDSVGRTRGAGMGGGHDEREQTLNQILSEMDGFEVEESVVVLAATNRPDVLDPALLRPGRFDRKITMERPHREARHTILRVHTKNIPLAEDVSLERLAQITTGFSGADLANLANEAALFAGRREQQEVDWACFADARDRILLGEVREAALSERERHIVAYHESGHALLAYLLPNADPLEKVTVIPRGQALGVTAQVPEEERYNYNESYLRDRITVMFGGRLAESIVFGEVSSGAENDLQQATQLARRMVAHWGMNERIGPTAFPQSQEHVFLGKELAQGREHSDATAAMIDDEVRRLLVEIESHGRELLEQNRDRLDALASALEQYETLEVEEIRRILETPEESHRSRDPQPK</sequence>
<comment type="similarity">
    <text evidence="14">In the central section; belongs to the AAA ATPase family.</text>
</comment>
<dbReference type="Gene3D" id="1.20.58.760">
    <property type="entry name" value="Peptidase M41"/>
    <property type="match status" value="1"/>
</dbReference>
<evidence type="ECO:0000256" key="4">
    <source>
        <dbReference type="ARBA" id="ARBA00022670"/>
    </source>
</evidence>
<accession>A0ABT6VNX6</accession>
<evidence type="ECO:0000256" key="7">
    <source>
        <dbReference type="ARBA" id="ARBA00022741"/>
    </source>
</evidence>
<evidence type="ECO:0000256" key="6">
    <source>
        <dbReference type="ARBA" id="ARBA00022723"/>
    </source>
</evidence>
<gene>
    <name evidence="14 18" type="primary">ftsH</name>
    <name evidence="18" type="ORF">QLQ84_17980</name>
</gene>
<dbReference type="HAMAP" id="MF_01458">
    <property type="entry name" value="FtsH"/>
    <property type="match status" value="1"/>
</dbReference>
<dbReference type="PANTHER" id="PTHR23076">
    <property type="entry name" value="METALLOPROTEASE M41 FTSH"/>
    <property type="match status" value="1"/>
</dbReference>
<dbReference type="Gene3D" id="1.10.8.60">
    <property type="match status" value="1"/>
</dbReference>
<dbReference type="InterPro" id="IPR011546">
    <property type="entry name" value="Pept_M41_FtsH_extracell"/>
</dbReference>
<dbReference type="NCBIfam" id="TIGR01241">
    <property type="entry name" value="FtsH_fam"/>
    <property type="match status" value="1"/>
</dbReference>
<evidence type="ECO:0000256" key="16">
    <source>
        <dbReference type="SAM" id="MobiDB-lite"/>
    </source>
</evidence>
<feature type="binding site" evidence="14">
    <location>
        <position position="458"/>
    </location>
    <ligand>
        <name>Zn(2+)</name>
        <dbReference type="ChEBI" id="CHEBI:29105"/>
        <note>catalytic</note>
    </ligand>
</feature>
<keyword evidence="4 14" id="KW-0645">Protease</keyword>
<keyword evidence="8 14" id="KW-0378">Hydrolase</keyword>
<dbReference type="Proteomes" id="UP001244242">
    <property type="component" value="Unassembled WGS sequence"/>
</dbReference>
<comment type="similarity">
    <text evidence="2 14">In the C-terminal section; belongs to the peptidase M41 family.</text>
</comment>
<dbReference type="Pfam" id="PF00004">
    <property type="entry name" value="AAA"/>
    <property type="match status" value="1"/>
</dbReference>
<feature type="domain" description="AAA+ ATPase" evidence="17">
    <location>
        <begin position="229"/>
        <end position="368"/>
    </location>
</feature>
<evidence type="ECO:0000256" key="12">
    <source>
        <dbReference type="ARBA" id="ARBA00023049"/>
    </source>
</evidence>
<proteinExistence type="inferred from homology"/>
<dbReference type="EMBL" id="JASCQO010000049">
    <property type="protein sequence ID" value="MDI5935683.1"/>
    <property type="molecule type" value="Genomic_DNA"/>
</dbReference>
<dbReference type="InterPro" id="IPR005936">
    <property type="entry name" value="FtsH"/>
</dbReference>
<comment type="caution">
    <text evidence="18">The sequence shown here is derived from an EMBL/GenBank/DDBJ whole genome shotgun (WGS) entry which is preliminary data.</text>
</comment>
<evidence type="ECO:0000259" key="17">
    <source>
        <dbReference type="SMART" id="SM00382"/>
    </source>
</evidence>
<feature type="compositionally biased region" description="Basic and acidic residues" evidence="16">
    <location>
        <begin position="1"/>
        <end position="13"/>
    </location>
</feature>
<reference evidence="18 19" key="1">
    <citation type="submission" date="2023-04" db="EMBL/GenBank/DDBJ databases">
        <title>Halomonas strains isolated from rhizosphere soil.</title>
        <authorList>
            <person name="Xu L."/>
            <person name="Sun J.-Q."/>
        </authorList>
    </citation>
    <scope>NUCLEOTIDE SEQUENCE [LARGE SCALE GENOMIC DNA]</scope>
    <source>
        <strain evidence="18 19">LN1S58</strain>
    </source>
</reference>
<keyword evidence="13 14" id="KW-0472">Membrane</keyword>
<dbReference type="RefSeq" id="WP_282723110.1">
    <property type="nucleotide sequence ID" value="NZ_JASCQO010000049.1"/>
</dbReference>